<sequence>MSSKSENSNFIDMVYNYDWSSTPLGPMDTWDPVLRNAANLCLRIEFPMSIYFDPPNWLLFYNKGTPIFMGYLP</sequence>
<evidence type="ECO:0000313" key="2">
    <source>
        <dbReference type="Proteomes" id="UP000789405"/>
    </source>
</evidence>
<reference evidence="1" key="1">
    <citation type="submission" date="2021-06" db="EMBL/GenBank/DDBJ databases">
        <authorList>
            <person name="Kallberg Y."/>
            <person name="Tangrot J."/>
            <person name="Rosling A."/>
        </authorList>
    </citation>
    <scope>NUCLEOTIDE SEQUENCE</scope>
    <source>
        <strain evidence="1">MA453B</strain>
    </source>
</reference>
<proteinExistence type="predicted"/>
<comment type="caution">
    <text evidence="1">The sequence shown here is derived from an EMBL/GenBank/DDBJ whole genome shotgun (WGS) entry which is preliminary data.</text>
</comment>
<keyword evidence="2" id="KW-1185">Reference proteome</keyword>
<dbReference type="AlphaFoldDB" id="A0A9N8V862"/>
<organism evidence="1 2">
    <name type="scientific">Dentiscutata erythropus</name>
    <dbReference type="NCBI Taxonomy" id="1348616"/>
    <lineage>
        <taxon>Eukaryota</taxon>
        <taxon>Fungi</taxon>
        <taxon>Fungi incertae sedis</taxon>
        <taxon>Mucoromycota</taxon>
        <taxon>Glomeromycotina</taxon>
        <taxon>Glomeromycetes</taxon>
        <taxon>Diversisporales</taxon>
        <taxon>Gigasporaceae</taxon>
        <taxon>Dentiscutata</taxon>
    </lineage>
</organism>
<evidence type="ECO:0000313" key="1">
    <source>
        <dbReference type="EMBL" id="CAG8447253.1"/>
    </source>
</evidence>
<gene>
    <name evidence="1" type="ORF">DERYTH_LOCUS294</name>
</gene>
<protein>
    <submittedName>
        <fullName evidence="1">7250_t:CDS:1</fullName>
    </submittedName>
</protein>
<dbReference type="Proteomes" id="UP000789405">
    <property type="component" value="Unassembled WGS sequence"/>
</dbReference>
<name>A0A9N8V862_9GLOM</name>
<accession>A0A9N8V862</accession>
<dbReference type="OrthoDB" id="2398824at2759"/>
<dbReference type="EMBL" id="CAJVPY010000059">
    <property type="protein sequence ID" value="CAG8447253.1"/>
    <property type="molecule type" value="Genomic_DNA"/>
</dbReference>